<dbReference type="InterPro" id="IPR050109">
    <property type="entry name" value="HTH-type_TetR-like_transc_reg"/>
</dbReference>
<dbReference type="SUPFAM" id="SSF46689">
    <property type="entry name" value="Homeodomain-like"/>
    <property type="match status" value="1"/>
</dbReference>
<evidence type="ECO:0000313" key="7">
    <source>
        <dbReference type="Proteomes" id="UP001597351"/>
    </source>
</evidence>
<evidence type="ECO:0000256" key="2">
    <source>
        <dbReference type="ARBA" id="ARBA00023125"/>
    </source>
</evidence>
<evidence type="ECO:0000259" key="5">
    <source>
        <dbReference type="PROSITE" id="PS50977"/>
    </source>
</evidence>
<organism evidence="6 7">
    <name type="scientific">Nocardioides aestuarii</name>
    <dbReference type="NCBI Taxonomy" id="252231"/>
    <lineage>
        <taxon>Bacteria</taxon>
        <taxon>Bacillati</taxon>
        <taxon>Actinomycetota</taxon>
        <taxon>Actinomycetes</taxon>
        <taxon>Propionibacteriales</taxon>
        <taxon>Nocardioidaceae</taxon>
        <taxon>Nocardioides</taxon>
    </lineage>
</organism>
<dbReference type="PANTHER" id="PTHR30055">
    <property type="entry name" value="HTH-TYPE TRANSCRIPTIONAL REGULATOR RUTR"/>
    <property type="match status" value="1"/>
</dbReference>
<dbReference type="InterPro" id="IPR009057">
    <property type="entry name" value="Homeodomain-like_sf"/>
</dbReference>
<comment type="caution">
    <text evidence="6">The sequence shown here is derived from an EMBL/GenBank/DDBJ whole genome shotgun (WGS) entry which is preliminary data.</text>
</comment>
<dbReference type="PANTHER" id="PTHR30055:SF234">
    <property type="entry name" value="HTH-TYPE TRANSCRIPTIONAL REGULATOR BETI"/>
    <property type="match status" value="1"/>
</dbReference>
<dbReference type="Pfam" id="PF00440">
    <property type="entry name" value="TetR_N"/>
    <property type="match status" value="1"/>
</dbReference>
<dbReference type="PROSITE" id="PS50977">
    <property type="entry name" value="HTH_TETR_2"/>
    <property type="match status" value="1"/>
</dbReference>
<keyword evidence="7" id="KW-1185">Reference proteome</keyword>
<gene>
    <name evidence="6" type="ORF">ACFSDE_14365</name>
</gene>
<feature type="domain" description="HTH tetR-type" evidence="5">
    <location>
        <begin position="16"/>
        <end position="76"/>
    </location>
</feature>
<dbReference type="Gene3D" id="1.10.357.10">
    <property type="entry name" value="Tetracycline Repressor, domain 2"/>
    <property type="match status" value="1"/>
</dbReference>
<evidence type="ECO:0000256" key="4">
    <source>
        <dbReference type="PROSITE-ProRule" id="PRU00335"/>
    </source>
</evidence>
<dbReference type="Proteomes" id="UP001597351">
    <property type="component" value="Unassembled WGS sequence"/>
</dbReference>
<evidence type="ECO:0000256" key="1">
    <source>
        <dbReference type="ARBA" id="ARBA00023015"/>
    </source>
</evidence>
<name>A0ABW4TPV3_9ACTN</name>
<dbReference type="EMBL" id="JBHUGD010000003">
    <property type="protein sequence ID" value="MFD1947980.1"/>
    <property type="molecule type" value="Genomic_DNA"/>
</dbReference>
<sequence length="202" mass="21708">MTKRRYDASGRRAAAEQRRLRVAEEAARLFGEHGWAGTTIADVAAAAEVSSDLVSSAFGSKAGLLMAALRRNGFGRHVDAQAAFAALRLGDEPDRGVRLDRIVFLVTRSLAGIAPLARVLPLAADVDPELRDLVDASEAGLVGIAAQVVELLATGEPHPDAVDEVYVLMRSETYLALVGRRGWSEERFAAWLRRSLDDATTA</sequence>
<keyword evidence="2 4" id="KW-0238">DNA-binding</keyword>
<reference evidence="7" key="1">
    <citation type="journal article" date="2019" name="Int. J. Syst. Evol. Microbiol.">
        <title>The Global Catalogue of Microorganisms (GCM) 10K type strain sequencing project: providing services to taxonomists for standard genome sequencing and annotation.</title>
        <authorList>
            <consortium name="The Broad Institute Genomics Platform"/>
            <consortium name="The Broad Institute Genome Sequencing Center for Infectious Disease"/>
            <person name="Wu L."/>
            <person name="Ma J."/>
        </authorList>
    </citation>
    <scope>NUCLEOTIDE SEQUENCE [LARGE SCALE GENOMIC DNA]</scope>
    <source>
        <strain evidence="7">CGMCC 1.12477</strain>
    </source>
</reference>
<accession>A0ABW4TPV3</accession>
<keyword evidence="1" id="KW-0805">Transcription regulation</keyword>
<keyword evidence="3" id="KW-0804">Transcription</keyword>
<evidence type="ECO:0000256" key="3">
    <source>
        <dbReference type="ARBA" id="ARBA00023163"/>
    </source>
</evidence>
<dbReference type="RefSeq" id="WP_343919586.1">
    <property type="nucleotide sequence ID" value="NZ_BAAAJT010000002.1"/>
</dbReference>
<evidence type="ECO:0000313" key="6">
    <source>
        <dbReference type="EMBL" id="MFD1947980.1"/>
    </source>
</evidence>
<protein>
    <submittedName>
        <fullName evidence="6">TetR/AcrR family transcriptional regulator</fullName>
    </submittedName>
</protein>
<proteinExistence type="predicted"/>
<dbReference type="InterPro" id="IPR001647">
    <property type="entry name" value="HTH_TetR"/>
</dbReference>
<feature type="DNA-binding region" description="H-T-H motif" evidence="4">
    <location>
        <begin position="39"/>
        <end position="58"/>
    </location>
</feature>